<dbReference type="PANTHER" id="PTHR42852:SF6">
    <property type="entry name" value="THIOL:DISULFIDE INTERCHANGE PROTEIN DSBE"/>
    <property type="match status" value="1"/>
</dbReference>
<keyword evidence="8" id="KW-1185">Reference proteome</keyword>
<dbReference type="PANTHER" id="PTHR42852">
    <property type="entry name" value="THIOL:DISULFIDE INTERCHANGE PROTEIN DSBE"/>
    <property type="match status" value="1"/>
</dbReference>
<dbReference type="AlphaFoldDB" id="A0A1I0C0E2"/>
<dbReference type="InterPro" id="IPR050553">
    <property type="entry name" value="Thioredoxin_ResA/DsbE_sf"/>
</dbReference>
<evidence type="ECO:0000256" key="3">
    <source>
        <dbReference type="ARBA" id="ARBA00022968"/>
    </source>
</evidence>
<reference evidence="7 8" key="1">
    <citation type="submission" date="2016-10" db="EMBL/GenBank/DDBJ databases">
        <authorList>
            <person name="de Groot N.N."/>
        </authorList>
    </citation>
    <scope>NUCLEOTIDE SEQUENCE [LARGE SCALE GENOMIC DNA]</scope>
    <source>
        <strain evidence="7 8">CGMCC 4.5598</strain>
    </source>
</reference>
<dbReference type="EMBL" id="FOHX01000002">
    <property type="protein sequence ID" value="SET12751.1"/>
    <property type="molecule type" value="Genomic_DNA"/>
</dbReference>
<evidence type="ECO:0000256" key="2">
    <source>
        <dbReference type="ARBA" id="ARBA00022748"/>
    </source>
</evidence>
<dbReference type="Gene3D" id="3.40.30.10">
    <property type="entry name" value="Glutaredoxin"/>
    <property type="match status" value="1"/>
</dbReference>
<dbReference type="GO" id="GO:0017004">
    <property type="term" value="P:cytochrome complex assembly"/>
    <property type="evidence" value="ECO:0007669"/>
    <property type="project" value="UniProtKB-KW"/>
</dbReference>
<evidence type="ECO:0000313" key="8">
    <source>
        <dbReference type="Proteomes" id="UP000199361"/>
    </source>
</evidence>
<dbReference type="RefSeq" id="WP_091077499.1">
    <property type="nucleotide sequence ID" value="NZ_FOHX01000002.1"/>
</dbReference>
<dbReference type="InterPro" id="IPR013766">
    <property type="entry name" value="Thioredoxin_domain"/>
</dbReference>
<dbReference type="Pfam" id="PF00578">
    <property type="entry name" value="AhpC-TSA"/>
    <property type="match status" value="1"/>
</dbReference>
<gene>
    <name evidence="7" type="ORF">SAMN05421811_102130</name>
</gene>
<evidence type="ECO:0000256" key="1">
    <source>
        <dbReference type="ARBA" id="ARBA00004196"/>
    </source>
</evidence>
<feature type="domain" description="Thioredoxin" evidence="6">
    <location>
        <begin position="34"/>
        <end position="171"/>
    </location>
</feature>
<evidence type="ECO:0000256" key="4">
    <source>
        <dbReference type="ARBA" id="ARBA00023157"/>
    </source>
</evidence>
<proteinExistence type="predicted"/>
<dbReference type="GO" id="GO:0016209">
    <property type="term" value="F:antioxidant activity"/>
    <property type="evidence" value="ECO:0007669"/>
    <property type="project" value="InterPro"/>
</dbReference>
<dbReference type="Proteomes" id="UP000199361">
    <property type="component" value="Unassembled WGS sequence"/>
</dbReference>
<keyword evidence="5" id="KW-0676">Redox-active center</keyword>
<evidence type="ECO:0000256" key="5">
    <source>
        <dbReference type="ARBA" id="ARBA00023284"/>
    </source>
</evidence>
<protein>
    <submittedName>
        <fullName evidence="7">Cytochrome c biogenesis protein CcmG, thiol:disulfide interchange protein DsbE</fullName>
    </submittedName>
</protein>
<sequence length="172" mass="18521">MRRLPAVVAVVVALPMLVAVLVHALGDDREGTWIAPERRRPDLSGHTLDGRPFTLAGLRGSPVLVTVWASWCDPCREEFPLLVAAARDLRGVRVLGVDLRDAAGAARAFLTETGATSFPHLSDPDGRLALELGARGVPETFLLDRDGFVVDRLIGTLTPGWIEAHVPPLLDP</sequence>
<evidence type="ECO:0000259" key="6">
    <source>
        <dbReference type="PROSITE" id="PS51352"/>
    </source>
</evidence>
<dbReference type="PROSITE" id="PS51352">
    <property type="entry name" value="THIOREDOXIN_2"/>
    <property type="match status" value="1"/>
</dbReference>
<keyword evidence="3" id="KW-0735">Signal-anchor</keyword>
<organism evidence="7 8">
    <name type="scientific">Nonomuraea wenchangensis</name>
    <dbReference type="NCBI Taxonomy" id="568860"/>
    <lineage>
        <taxon>Bacteria</taxon>
        <taxon>Bacillati</taxon>
        <taxon>Actinomycetota</taxon>
        <taxon>Actinomycetes</taxon>
        <taxon>Streptosporangiales</taxon>
        <taxon>Streptosporangiaceae</taxon>
        <taxon>Nonomuraea</taxon>
    </lineage>
</organism>
<dbReference type="OrthoDB" id="9790194at2"/>
<dbReference type="InterPro" id="IPR000866">
    <property type="entry name" value="AhpC/TSA"/>
</dbReference>
<dbReference type="InterPro" id="IPR036249">
    <property type="entry name" value="Thioredoxin-like_sf"/>
</dbReference>
<keyword evidence="2" id="KW-0201">Cytochrome c-type biogenesis</keyword>
<dbReference type="STRING" id="568860.SAMN05421811_102130"/>
<dbReference type="GO" id="GO:0016491">
    <property type="term" value="F:oxidoreductase activity"/>
    <property type="evidence" value="ECO:0007669"/>
    <property type="project" value="InterPro"/>
</dbReference>
<name>A0A1I0C0E2_9ACTN</name>
<dbReference type="GO" id="GO:0030313">
    <property type="term" value="C:cell envelope"/>
    <property type="evidence" value="ECO:0007669"/>
    <property type="project" value="UniProtKB-SubCell"/>
</dbReference>
<evidence type="ECO:0000313" key="7">
    <source>
        <dbReference type="EMBL" id="SET12751.1"/>
    </source>
</evidence>
<dbReference type="CDD" id="cd02966">
    <property type="entry name" value="TlpA_like_family"/>
    <property type="match status" value="1"/>
</dbReference>
<comment type="subcellular location">
    <subcellularLocation>
        <location evidence="1">Cell envelope</location>
    </subcellularLocation>
</comment>
<accession>A0A1I0C0E2</accession>
<keyword evidence="3" id="KW-0812">Transmembrane</keyword>
<dbReference type="SUPFAM" id="SSF52833">
    <property type="entry name" value="Thioredoxin-like"/>
    <property type="match status" value="1"/>
</dbReference>
<keyword evidence="4" id="KW-1015">Disulfide bond</keyword>